<keyword evidence="3" id="KW-1185">Reference proteome</keyword>
<reference evidence="2 3" key="1">
    <citation type="journal article" date="2014" name="Genome Announc.">
        <title>Draft Genome Sequence of Fervidicella metallireducens Strain AeBT, an Iron-Reducing Thermoanaerobe from the Great Artesian Basin.</title>
        <authorList>
            <person name="Patel B.K."/>
        </authorList>
    </citation>
    <scope>NUCLEOTIDE SEQUENCE [LARGE SCALE GENOMIC DNA]</scope>
    <source>
        <strain evidence="2 3">AeB</strain>
    </source>
</reference>
<keyword evidence="1" id="KW-0472">Membrane</keyword>
<dbReference type="OrthoDB" id="1911600at2"/>
<evidence type="ECO:0000256" key="1">
    <source>
        <dbReference type="SAM" id="Phobius"/>
    </source>
</evidence>
<feature type="transmembrane region" description="Helical" evidence="1">
    <location>
        <begin position="12"/>
        <end position="30"/>
    </location>
</feature>
<organism evidence="2 3">
    <name type="scientific">Fervidicella metallireducens AeB</name>
    <dbReference type="NCBI Taxonomy" id="1403537"/>
    <lineage>
        <taxon>Bacteria</taxon>
        <taxon>Bacillati</taxon>
        <taxon>Bacillota</taxon>
        <taxon>Clostridia</taxon>
        <taxon>Eubacteriales</taxon>
        <taxon>Clostridiaceae</taxon>
        <taxon>Fervidicella</taxon>
    </lineage>
</organism>
<keyword evidence="1" id="KW-1133">Transmembrane helix</keyword>
<sequence>MGRGYHMGFGFYGSYFFIIIILLILVLVLISNKKTSAPNPFSLKLLNILKEKYAIGTISADEYKIRKSVIEELTFTCAYTPLLLERYANCEIDSKEFFAIKKEIENPNTPPVVCEKLAKGEISINEYQSNKI</sequence>
<protein>
    <recommendedName>
        <fullName evidence="4">SHOCT domain-containing protein</fullName>
    </recommendedName>
</protein>
<dbReference type="STRING" id="1403537.Q428_05770"/>
<name>A0A017RY59_9CLOT</name>
<evidence type="ECO:0008006" key="4">
    <source>
        <dbReference type="Google" id="ProtNLM"/>
    </source>
</evidence>
<evidence type="ECO:0000313" key="3">
    <source>
        <dbReference type="Proteomes" id="UP000019681"/>
    </source>
</evidence>
<comment type="caution">
    <text evidence="2">The sequence shown here is derived from an EMBL/GenBank/DDBJ whole genome shotgun (WGS) entry which is preliminary data.</text>
</comment>
<gene>
    <name evidence="2" type="ORF">Q428_05770</name>
</gene>
<dbReference type="AlphaFoldDB" id="A0A017RY59"/>
<dbReference type="Proteomes" id="UP000019681">
    <property type="component" value="Unassembled WGS sequence"/>
</dbReference>
<accession>A0A017RY59</accession>
<dbReference type="RefSeq" id="WP_035378964.1">
    <property type="nucleotide sequence ID" value="NZ_AZQP01000012.1"/>
</dbReference>
<proteinExistence type="predicted"/>
<dbReference type="EMBL" id="AZQP01000012">
    <property type="protein sequence ID" value="EYE88880.1"/>
    <property type="molecule type" value="Genomic_DNA"/>
</dbReference>
<keyword evidence="1" id="KW-0812">Transmembrane</keyword>
<evidence type="ECO:0000313" key="2">
    <source>
        <dbReference type="EMBL" id="EYE88880.1"/>
    </source>
</evidence>